<dbReference type="Proteomes" id="UP001497472">
    <property type="component" value="Unassembled WGS sequence"/>
</dbReference>
<evidence type="ECO:0000313" key="1">
    <source>
        <dbReference type="EMBL" id="CAK1545548.1"/>
    </source>
</evidence>
<sequence length="69" mass="7403">MLIEEVGASGCGGANDSNVVLDTSFHRQEFRMKVYNTKIGGANEKANGDANREASRRVSVPVGDCFVAR</sequence>
<protein>
    <submittedName>
        <fullName evidence="1">Uncharacterized protein</fullName>
    </submittedName>
</protein>
<organism evidence="1 2">
    <name type="scientific">Leptosia nina</name>
    <dbReference type="NCBI Taxonomy" id="320188"/>
    <lineage>
        <taxon>Eukaryota</taxon>
        <taxon>Metazoa</taxon>
        <taxon>Ecdysozoa</taxon>
        <taxon>Arthropoda</taxon>
        <taxon>Hexapoda</taxon>
        <taxon>Insecta</taxon>
        <taxon>Pterygota</taxon>
        <taxon>Neoptera</taxon>
        <taxon>Endopterygota</taxon>
        <taxon>Lepidoptera</taxon>
        <taxon>Glossata</taxon>
        <taxon>Ditrysia</taxon>
        <taxon>Papilionoidea</taxon>
        <taxon>Pieridae</taxon>
        <taxon>Pierinae</taxon>
        <taxon>Leptosia</taxon>
    </lineage>
</organism>
<proteinExistence type="predicted"/>
<comment type="caution">
    <text evidence="1">The sequence shown here is derived from an EMBL/GenBank/DDBJ whole genome shotgun (WGS) entry which is preliminary data.</text>
</comment>
<evidence type="ECO:0000313" key="2">
    <source>
        <dbReference type="Proteomes" id="UP001497472"/>
    </source>
</evidence>
<accession>A0AAV1J7Y1</accession>
<dbReference type="AlphaFoldDB" id="A0AAV1J7Y1"/>
<name>A0AAV1J7Y1_9NEOP</name>
<gene>
    <name evidence="1" type="ORF">LNINA_LOCUS5188</name>
</gene>
<dbReference type="EMBL" id="CAVLEF010000007">
    <property type="protein sequence ID" value="CAK1545548.1"/>
    <property type="molecule type" value="Genomic_DNA"/>
</dbReference>
<keyword evidence="2" id="KW-1185">Reference proteome</keyword>
<reference evidence="1 2" key="1">
    <citation type="submission" date="2023-11" db="EMBL/GenBank/DDBJ databases">
        <authorList>
            <person name="Okamura Y."/>
        </authorList>
    </citation>
    <scope>NUCLEOTIDE SEQUENCE [LARGE SCALE GENOMIC DNA]</scope>
</reference>